<reference evidence="1" key="2">
    <citation type="journal article" date="2015" name="Fish Shellfish Immunol.">
        <title>Early steps in the European eel (Anguilla anguilla)-Vibrio vulnificus interaction in the gills: Role of the RtxA13 toxin.</title>
        <authorList>
            <person name="Callol A."/>
            <person name="Pajuelo D."/>
            <person name="Ebbesson L."/>
            <person name="Teles M."/>
            <person name="MacKenzie S."/>
            <person name="Amaro C."/>
        </authorList>
    </citation>
    <scope>NUCLEOTIDE SEQUENCE</scope>
</reference>
<proteinExistence type="predicted"/>
<evidence type="ECO:0000313" key="1">
    <source>
        <dbReference type="EMBL" id="JAI00714.1"/>
    </source>
</evidence>
<reference evidence="1" key="1">
    <citation type="submission" date="2014-11" db="EMBL/GenBank/DDBJ databases">
        <authorList>
            <person name="Amaro Gonzalez C."/>
        </authorList>
    </citation>
    <scope>NUCLEOTIDE SEQUENCE</scope>
</reference>
<organism evidence="1">
    <name type="scientific">Anguilla anguilla</name>
    <name type="common">European freshwater eel</name>
    <name type="synonym">Muraena anguilla</name>
    <dbReference type="NCBI Taxonomy" id="7936"/>
    <lineage>
        <taxon>Eukaryota</taxon>
        <taxon>Metazoa</taxon>
        <taxon>Chordata</taxon>
        <taxon>Craniata</taxon>
        <taxon>Vertebrata</taxon>
        <taxon>Euteleostomi</taxon>
        <taxon>Actinopterygii</taxon>
        <taxon>Neopterygii</taxon>
        <taxon>Teleostei</taxon>
        <taxon>Anguilliformes</taxon>
        <taxon>Anguillidae</taxon>
        <taxon>Anguilla</taxon>
    </lineage>
</organism>
<dbReference type="AlphaFoldDB" id="A0A0E9XG90"/>
<name>A0A0E9XG90_ANGAN</name>
<accession>A0A0E9XG90</accession>
<sequence length="51" mass="6093">MISPQKDSCVTSCCHYHSIRKKAKRFLRLKMSCNIPYMKCKYWYSVSDILT</sequence>
<dbReference type="EMBL" id="GBXM01007864">
    <property type="protein sequence ID" value="JAI00714.1"/>
    <property type="molecule type" value="Transcribed_RNA"/>
</dbReference>
<protein>
    <submittedName>
        <fullName evidence="1">Uncharacterized protein</fullName>
    </submittedName>
</protein>